<dbReference type="InterPro" id="IPR023393">
    <property type="entry name" value="START-like_dom_sf"/>
</dbReference>
<name>A0A382KZJ8_9ZZZZ</name>
<dbReference type="AlphaFoldDB" id="A0A382KZJ8"/>
<dbReference type="EMBL" id="UINC01083748">
    <property type="protein sequence ID" value="SVC29759.1"/>
    <property type="molecule type" value="Genomic_DNA"/>
</dbReference>
<dbReference type="Gene3D" id="3.30.530.20">
    <property type="match status" value="1"/>
</dbReference>
<proteinExistence type="predicted"/>
<reference evidence="1" key="1">
    <citation type="submission" date="2018-05" db="EMBL/GenBank/DDBJ databases">
        <authorList>
            <person name="Lanie J.A."/>
            <person name="Ng W.-L."/>
            <person name="Kazmierczak K.M."/>
            <person name="Andrzejewski T.M."/>
            <person name="Davidsen T.M."/>
            <person name="Wayne K.J."/>
            <person name="Tettelin H."/>
            <person name="Glass J.I."/>
            <person name="Rusch D."/>
            <person name="Podicherti R."/>
            <person name="Tsui H.-C.T."/>
            <person name="Winkler M.E."/>
        </authorList>
    </citation>
    <scope>NUCLEOTIDE SEQUENCE</scope>
</reference>
<organism evidence="1">
    <name type="scientific">marine metagenome</name>
    <dbReference type="NCBI Taxonomy" id="408172"/>
    <lineage>
        <taxon>unclassified sequences</taxon>
        <taxon>metagenomes</taxon>
        <taxon>ecological metagenomes</taxon>
    </lineage>
</organism>
<evidence type="ECO:0000313" key="1">
    <source>
        <dbReference type="EMBL" id="SVC29759.1"/>
    </source>
</evidence>
<feature type="non-terminal residue" evidence="1">
    <location>
        <position position="163"/>
    </location>
</feature>
<sequence>MKGKHSFKSKLKVNVPVEKLFRWHENNGAFERLTPPFDPVTVTRRMGGGVDGGTVYIAMKAGPMPLTWVAQHHSYKKNVQFLEDQTSGPFVGPLPFWNGGWHHQHLFEKIDEENSMVTDRLNYDFPMYPFGSLLGSRYTKKRLEQMFAYRRNITENDLHAQSK</sequence>
<protein>
    <recommendedName>
        <fullName evidence="2">Coenzyme Q-binding protein COQ10 START domain-containing protein</fullName>
    </recommendedName>
</protein>
<dbReference type="SUPFAM" id="SSF55961">
    <property type="entry name" value="Bet v1-like"/>
    <property type="match status" value="1"/>
</dbReference>
<gene>
    <name evidence="1" type="ORF">METZ01_LOCUS282613</name>
</gene>
<dbReference type="CDD" id="cd07820">
    <property type="entry name" value="SRPBCC_3"/>
    <property type="match status" value="1"/>
</dbReference>
<accession>A0A382KZJ8</accession>
<evidence type="ECO:0008006" key="2">
    <source>
        <dbReference type="Google" id="ProtNLM"/>
    </source>
</evidence>